<evidence type="ECO:0000256" key="2">
    <source>
        <dbReference type="SAM" id="Phobius"/>
    </source>
</evidence>
<evidence type="ECO:0000259" key="3">
    <source>
        <dbReference type="Pfam" id="PF26366"/>
    </source>
</evidence>
<keyword evidence="2" id="KW-0472">Membrane</keyword>
<feature type="domain" description="DUF8094" evidence="3">
    <location>
        <begin position="282"/>
        <end position="567"/>
    </location>
</feature>
<evidence type="ECO:0000256" key="1">
    <source>
        <dbReference type="SAM" id="MobiDB-lite"/>
    </source>
</evidence>
<dbReference type="InterPro" id="IPR058407">
    <property type="entry name" value="DUF8094"/>
</dbReference>
<evidence type="ECO:0000313" key="5">
    <source>
        <dbReference type="EMBL" id="CAB4643772.1"/>
    </source>
</evidence>
<dbReference type="EMBL" id="CAEZSZ010000056">
    <property type="protein sequence ID" value="CAB4555506.1"/>
    <property type="molecule type" value="Genomic_DNA"/>
</dbReference>
<dbReference type="EMBL" id="CAEZWA010000074">
    <property type="protein sequence ID" value="CAB4643772.1"/>
    <property type="molecule type" value="Genomic_DNA"/>
</dbReference>
<feature type="transmembrane region" description="Helical" evidence="2">
    <location>
        <begin position="237"/>
        <end position="257"/>
    </location>
</feature>
<protein>
    <submittedName>
        <fullName evidence="5">Unannotated protein</fullName>
    </submittedName>
</protein>
<name>A0A6J6K354_9ZZZZ</name>
<keyword evidence="2" id="KW-0812">Transmembrane</keyword>
<sequence>MRFLIAAGLLVLSLLALLFGIAERTVWAPPANYTKVLELDGKQPLVIVPNEVLRMYPGIPTISAQGAKGSFISTGRESDVRAWIGAAGHQSLEIDETGTQLVALSTDGIANLDKTAGSDLWRAESSTEDKTSTSLRVIPSKDAAALIASDGIHASPTNLTIIWPIKHDLIWSNIALWVGGSLLLAALIMNVLAYQHMRISRGPRRRTPSAPKPPKYRVKKSTGNAPVRGRRSARRNFAVIPVVITILATGTGCTAVSTPSTEVSASPSPSASAIELPPVALVDSQITKILESLEKVAAEADLTSDKKLLVPRFAGPALEQRTAHYVLRARSSSVAALPKIVGSPVSFSLPAATDTWPRTLMVVTDEPGTDALPQMLVFQQENPRANYLLWYNMRLMPGAVIPEVPATEVGAIPVATDSLFLKLVPTDIPAAYGDVINDGPASLSYGLFDTSKDEFYKQVSESQKSQVEGLTKGKITFTHQLGNKNVISLATSTAGALVAVYMTDTYKITPKTRGSAVAVSGQEKIMLGADGSTRGVRSIYGEMLLFYVPALSDPDRIRLLGVTQGLLSVRSL</sequence>
<proteinExistence type="predicted"/>
<keyword evidence="2" id="KW-1133">Transmembrane helix</keyword>
<organism evidence="5">
    <name type="scientific">freshwater metagenome</name>
    <dbReference type="NCBI Taxonomy" id="449393"/>
    <lineage>
        <taxon>unclassified sequences</taxon>
        <taxon>metagenomes</taxon>
        <taxon>ecological metagenomes</taxon>
    </lineage>
</organism>
<evidence type="ECO:0000313" key="4">
    <source>
        <dbReference type="EMBL" id="CAB4555506.1"/>
    </source>
</evidence>
<accession>A0A6J6K354</accession>
<dbReference type="Pfam" id="PF26366">
    <property type="entry name" value="DUF8094"/>
    <property type="match status" value="1"/>
</dbReference>
<feature type="transmembrane region" description="Helical" evidence="2">
    <location>
        <begin position="174"/>
        <end position="194"/>
    </location>
</feature>
<dbReference type="AlphaFoldDB" id="A0A6J6K354"/>
<gene>
    <name evidence="4" type="ORF">UFOPK1561_00573</name>
    <name evidence="5" type="ORF">UFOPK2165_00514</name>
</gene>
<feature type="region of interest" description="Disordered" evidence="1">
    <location>
        <begin position="201"/>
        <end position="228"/>
    </location>
</feature>
<reference evidence="5" key="1">
    <citation type="submission" date="2020-05" db="EMBL/GenBank/DDBJ databases">
        <authorList>
            <person name="Chiriac C."/>
            <person name="Salcher M."/>
            <person name="Ghai R."/>
            <person name="Kavagutti S V."/>
        </authorList>
    </citation>
    <scope>NUCLEOTIDE SEQUENCE</scope>
</reference>